<dbReference type="OrthoDB" id="3691370at2"/>
<dbReference type="AlphaFoldDB" id="A0A1K2FD65"/>
<gene>
    <name evidence="2" type="ORF">SAMN02787144_106013</name>
</gene>
<dbReference type="Proteomes" id="UP000181909">
    <property type="component" value="Unassembled WGS sequence"/>
</dbReference>
<organism evidence="2 3">
    <name type="scientific">Streptomyces atratus</name>
    <dbReference type="NCBI Taxonomy" id="1893"/>
    <lineage>
        <taxon>Bacteria</taxon>
        <taxon>Bacillati</taxon>
        <taxon>Actinomycetota</taxon>
        <taxon>Actinomycetes</taxon>
        <taxon>Kitasatosporales</taxon>
        <taxon>Streptomycetaceae</taxon>
        <taxon>Streptomyces</taxon>
    </lineage>
</organism>
<accession>A0A1K2FD65</accession>
<dbReference type="EMBL" id="FPJO01000060">
    <property type="protein sequence ID" value="SFY45112.1"/>
    <property type="molecule type" value="Genomic_DNA"/>
</dbReference>
<name>A0A1K2FD65_STRAR</name>
<proteinExistence type="predicted"/>
<dbReference type="STRING" id="1893.SAMN02787144_106013"/>
<reference evidence="2 3" key="1">
    <citation type="submission" date="2016-11" db="EMBL/GenBank/DDBJ databases">
        <authorList>
            <person name="Jaros S."/>
            <person name="Januszkiewicz K."/>
            <person name="Wedrychowicz H."/>
        </authorList>
    </citation>
    <scope>NUCLEOTIDE SEQUENCE [LARGE SCALE GENOMIC DNA]</scope>
    <source>
        <strain evidence="2 3">OK807</strain>
    </source>
</reference>
<evidence type="ECO:0008006" key="4">
    <source>
        <dbReference type="Google" id="ProtNLM"/>
    </source>
</evidence>
<feature type="region of interest" description="Disordered" evidence="1">
    <location>
        <begin position="1"/>
        <end position="34"/>
    </location>
</feature>
<dbReference type="RefSeq" id="WP_072489700.1">
    <property type="nucleotide sequence ID" value="NZ_FPJO01000060.1"/>
</dbReference>
<evidence type="ECO:0000313" key="2">
    <source>
        <dbReference type="EMBL" id="SFY45112.1"/>
    </source>
</evidence>
<protein>
    <recommendedName>
        <fullName evidence="4">Sporulation protein SsgA</fullName>
    </recommendedName>
</protein>
<evidence type="ECO:0000313" key="3">
    <source>
        <dbReference type="Proteomes" id="UP000181909"/>
    </source>
</evidence>
<dbReference type="InterPro" id="IPR053789">
    <property type="entry name" value="TraA-like"/>
</dbReference>
<sequence>MATNGTPRRPAARPHTPRPRTGGGQTPSSKGAKFAADAANAAGNFVGAVAGGFVPPINVTVNNNKAVPAAAPEPVGRGGGSHFLLGDPEFNSAEDVRSYCNSVRALMAQVAIELAMAGKILEARLAQAQALPGDSPIQARLRAGKVGRKLKKASDGSIAAARSAMGAYGAFTREYADLMSPRPQRPATTNPFKF</sequence>
<dbReference type="NCBIfam" id="NF041213">
    <property type="entry name" value="plasmid_TraA"/>
    <property type="match status" value="1"/>
</dbReference>
<evidence type="ECO:0000256" key="1">
    <source>
        <dbReference type="SAM" id="MobiDB-lite"/>
    </source>
</evidence>